<organism evidence="1 2">
    <name type="scientific">Cetraspora pellucida</name>
    <dbReference type="NCBI Taxonomy" id="1433469"/>
    <lineage>
        <taxon>Eukaryota</taxon>
        <taxon>Fungi</taxon>
        <taxon>Fungi incertae sedis</taxon>
        <taxon>Mucoromycota</taxon>
        <taxon>Glomeromycotina</taxon>
        <taxon>Glomeromycetes</taxon>
        <taxon>Diversisporales</taxon>
        <taxon>Gigasporaceae</taxon>
        <taxon>Cetraspora</taxon>
    </lineage>
</organism>
<evidence type="ECO:0000313" key="2">
    <source>
        <dbReference type="Proteomes" id="UP000789759"/>
    </source>
</evidence>
<gene>
    <name evidence="1" type="ORF">CPELLU_LOCUS17970</name>
</gene>
<accession>A0A9N9JZS7</accession>
<protein>
    <submittedName>
        <fullName evidence="1">7918_t:CDS:1</fullName>
    </submittedName>
</protein>
<sequence>TDRAITTHLLNLTNNQYTKWKNKTHTERQNNLNLNQQILSDNISDFLVKLRLYLQNQDVNPADNAGGPPTRRE</sequence>
<comment type="caution">
    <text evidence="1">The sequence shown here is derived from an EMBL/GenBank/DDBJ whole genome shotgun (WGS) entry which is preliminary data.</text>
</comment>
<dbReference type="EMBL" id="CAJVQA010033157">
    <property type="protein sequence ID" value="CAG8804088.1"/>
    <property type="molecule type" value="Genomic_DNA"/>
</dbReference>
<keyword evidence="2" id="KW-1185">Reference proteome</keyword>
<dbReference type="Proteomes" id="UP000789759">
    <property type="component" value="Unassembled WGS sequence"/>
</dbReference>
<evidence type="ECO:0000313" key="1">
    <source>
        <dbReference type="EMBL" id="CAG8804088.1"/>
    </source>
</evidence>
<proteinExistence type="predicted"/>
<reference evidence="1" key="1">
    <citation type="submission" date="2021-06" db="EMBL/GenBank/DDBJ databases">
        <authorList>
            <person name="Kallberg Y."/>
            <person name="Tangrot J."/>
            <person name="Rosling A."/>
        </authorList>
    </citation>
    <scope>NUCLEOTIDE SEQUENCE</scope>
    <source>
        <strain evidence="1">FL966</strain>
    </source>
</reference>
<name>A0A9N9JZS7_9GLOM</name>
<dbReference type="AlphaFoldDB" id="A0A9N9JZS7"/>
<feature type="non-terminal residue" evidence="1">
    <location>
        <position position="73"/>
    </location>
</feature>